<evidence type="ECO:0000259" key="10">
    <source>
        <dbReference type="PROSITE" id="PS50110"/>
    </source>
</evidence>
<dbReference type="Gene3D" id="3.30.565.10">
    <property type="entry name" value="Histidine kinase-like ATPase, C-terminal domain"/>
    <property type="match status" value="1"/>
</dbReference>
<dbReference type="InterPro" id="IPR013783">
    <property type="entry name" value="Ig-like_fold"/>
</dbReference>
<evidence type="ECO:0000256" key="6">
    <source>
        <dbReference type="ARBA" id="ARBA00023163"/>
    </source>
</evidence>
<dbReference type="Pfam" id="PF00512">
    <property type="entry name" value="HisKA"/>
    <property type="match status" value="1"/>
</dbReference>
<reference evidence="11 12" key="1">
    <citation type="submission" date="2021-01" db="EMBL/GenBank/DDBJ databases">
        <title>Prevotella A2931 sp. nov.</title>
        <authorList>
            <person name="Buhl M."/>
            <person name="Oberhettinger P."/>
        </authorList>
    </citation>
    <scope>NUCLEOTIDE SEQUENCE [LARGE SCALE GENOMIC DNA]</scope>
    <source>
        <strain evidence="11 12">A2931</strain>
    </source>
</reference>
<dbReference type="SMART" id="SM00387">
    <property type="entry name" value="HATPase_c"/>
    <property type="match status" value="1"/>
</dbReference>
<dbReference type="CDD" id="cd00075">
    <property type="entry name" value="HATPase"/>
    <property type="match status" value="1"/>
</dbReference>
<dbReference type="InterPro" id="IPR009057">
    <property type="entry name" value="Homeodomain-like_sf"/>
</dbReference>
<dbReference type="InterPro" id="IPR001789">
    <property type="entry name" value="Sig_transdc_resp-reg_receiver"/>
</dbReference>
<dbReference type="Pfam" id="PF02518">
    <property type="entry name" value="HATPase_c"/>
    <property type="match status" value="1"/>
</dbReference>
<comment type="caution">
    <text evidence="11">The sequence shown here is derived from an EMBL/GenBank/DDBJ whole genome shotgun (WGS) entry which is preliminary data.</text>
</comment>
<keyword evidence="3 7" id="KW-0597">Phosphoprotein</keyword>
<dbReference type="InterPro" id="IPR036097">
    <property type="entry name" value="HisK_dim/P_sf"/>
</dbReference>
<dbReference type="InterPro" id="IPR036890">
    <property type="entry name" value="HATPase_C_sf"/>
</dbReference>
<dbReference type="InterPro" id="IPR011006">
    <property type="entry name" value="CheY-like_superfamily"/>
</dbReference>
<dbReference type="InterPro" id="IPR018062">
    <property type="entry name" value="HTH_AraC-typ_CS"/>
</dbReference>
<evidence type="ECO:0000259" key="9">
    <source>
        <dbReference type="PROSITE" id="PS50109"/>
    </source>
</evidence>
<dbReference type="Proteomes" id="UP000664265">
    <property type="component" value="Unassembled WGS sequence"/>
</dbReference>
<organism evidence="11 12">
    <name type="scientific">Prevotella illustrans</name>
    <dbReference type="NCBI Taxonomy" id="2800387"/>
    <lineage>
        <taxon>Bacteria</taxon>
        <taxon>Pseudomonadati</taxon>
        <taxon>Bacteroidota</taxon>
        <taxon>Bacteroidia</taxon>
        <taxon>Bacteroidales</taxon>
        <taxon>Prevotellaceae</taxon>
        <taxon>Prevotella</taxon>
    </lineage>
</organism>
<evidence type="ECO:0000313" key="12">
    <source>
        <dbReference type="Proteomes" id="UP000664265"/>
    </source>
</evidence>
<dbReference type="Gene3D" id="1.10.287.130">
    <property type="match status" value="1"/>
</dbReference>
<dbReference type="Pfam" id="PF07495">
    <property type="entry name" value="Y_Y_Y"/>
    <property type="match status" value="1"/>
</dbReference>
<dbReference type="Gene3D" id="1.10.10.60">
    <property type="entry name" value="Homeodomain-like"/>
    <property type="match status" value="1"/>
</dbReference>
<dbReference type="PRINTS" id="PR00344">
    <property type="entry name" value="BCTRLSENSOR"/>
</dbReference>
<dbReference type="PANTHER" id="PTHR43547">
    <property type="entry name" value="TWO-COMPONENT HISTIDINE KINASE"/>
    <property type="match status" value="1"/>
</dbReference>
<dbReference type="PROSITE" id="PS01124">
    <property type="entry name" value="HTH_ARAC_FAMILY_2"/>
    <property type="match status" value="1"/>
</dbReference>
<evidence type="ECO:0000256" key="4">
    <source>
        <dbReference type="ARBA" id="ARBA00023015"/>
    </source>
</evidence>
<feature type="domain" description="Response regulatory" evidence="10">
    <location>
        <begin position="1081"/>
        <end position="1196"/>
    </location>
</feature>
<dbReference type="PROSITE" id="PS00041">
    <property type="entry name" value="HTH_ARAC_FAMILY_1"/>
    <property type="match status" value="1"/>
</dbReference>
<feature type="modified residue" description="4-aspartylphosphate" evidence="7">
    <location>
        <position position="1129"/>
    </location>
</feature>
<dbReference type="Gene3D" id="2.60.40.10">
    <property type="entry name" value="Immunoglobulins"/>
    <property type="match status" value="1"/>
</dbReference>
<dbReference type="InterPro" id="IPR018060">
    <property type="entry name" value="HTH_AraC"/>
</dbReference>
<dbReference type="SMART" id="SM00342">
    <property type="entry name" value="HTH_ARAC"/>
    <property type="match status" value="1"/>
</dbReference>
<feature type="domain" description="Histidine kinase" evidence="9">
    <location>
        <begin position="824"/>
        <end position="1043"/>
    </location>
</feature>
<dbReference type="EC" id="2.7.13.3" evidence="2"/>
<dbReference type="Pfam" id="PF07494">
    <property type="entry name" value="Reg_prop"/>
    <property type="match status" value="2"/>
</dbReference>
<keyword evidence="12" id="KW-1185">Reference proteome</keyword>
<evidence type="ECO:0000259" key="8">
    <source>
        <dbReference type="PROSITE" id="PS01124"/>
    </source>
</evidence>
<dbReference type="InterPro" id="IPR015943">
    <property type="entry name" value="WD40/YVTN_repeat-like_dom_sf"/>
</dbReference>
<dbReference type="InterPro" id="IPR004358">
    <property type="entry name" value="Sig_transdc_His_kin-like_C"/>
</dbReference>
<feature type="domain" description="HTH araC/xylS-type" evidence="8">
    <location>
        <begin position="1229"/>
        <end position="1326"/>
    </location>
</feature>
<name>A0ABS3M3Y4_9BACT</name>
<keyword evidence="5" id="KW-0238">DNA-binding</keyword>
<evidence type="ECO:0000256" key="2">
    <source>
        <dbReference type="ARBA" id="ARBA00012438"/>
    </source>
</evidence>
<dbReference type="RefSeq" id="WP_107581020.1">
    <property type="nucleotide sequence ID" value="NZ_JAERMS010000006.1"/>
</dbReference>
<dbReference type="SUPFAM" id="SSF55874">
    <property type="entry name" value="ATPase domain of HSP90 chaperone/DNA topoisomerase II/histidine kinase"/>
    <property type="match status" value="1"/>
</dbReference>
<accession>A0ABS3M3Y4</accession>
<dbReference type="SUPFAM" id="SSF52172">
    <property type="entry name" value="CheY-like"/>
    <property type="match status" value="1"/>
</dbReference>
<dbReference type="SUPFAM" id="SSF47384">
    <property type="entry name" value="Homodimeric domain of signal transducing histidine kinase"/>
    <property type="match status" value="1"/>
</dbReference>
<evidence type="ECO:0000313" key="11">
    <source>
        <dbReference type="EMBL" id="MBO1362864.1"/>
    </source>
</evidence>
<dbReference type="Pfam" id="PF00072">
    <property type="entry name" value="Response_reg"/>
    <property type="match status" value="1"/>
</dbReference>
<dbReference type="CDD" id="cd00082">
    <property type="entry name" value="HisKA"/>
    <property type="match status" value="1"/>
</dbReference>
<dbReference type="EMBL" id="JAERMS010000006">
    <property type="protein sequence ID" value="MBO1362864.1"/>
    <property type="molecule type" value="Genomic_DNA"/>
</dbReference>
<dbReference type="InterPro" id="IPR005467">
    <property type="entry name" value="His_kinase_dom"/>
</dbReference>
<evidence type="ECO:0000256" key="3">
    <source>
        <dbReference type="ARBA" id="ARBA00022553"/>
    </source>
</evidence>
<dbReference type="Gene3D" id="2.130.10.10">
    <property type="entry name" value="YVTN repeat-like/Quinoprotein amine dehydrogenase"/>
    <property type="match status" value="3"/>
</dbReference>
<keyword evidence="4" id="KW-0805">Transcription regulation</keyword>
<evidence type="ECO:0000256" key="1">
    <source>
        <dbReference type="ARBA" id="ARBA00000085"/>
    </source>
</evidence>
<dbReference type="SUPFAM" id="SSF101898">
    <property type="entry name" value="NHL repeat"/>
    <property type="match status" value="1"/>
</dbReference>
<dbReference type="InterPro" id="IPR011110">
    <property type="entry name" value="Reg_prop"/>
</dbReference>
<dbReference type="InterPro" id="IPR003661">
    <property type="entry name" value="HisK_dim/P_dom"/>
</dbReference>
<dbReference type="SUPFAM" id="SSF63829">
    <property type="entry name" value="Calcium-dependent phosphotriesterase"/>
    <property type="match status" value="1"/>
</dbReference>
<dbReference type="PROSITE" id="PS51257">
    <property type="entry name" value="PROKAR_LIPOPROTEIN"/>
    <property type="match status" value="1"/>
</dbReference>
<evidence type="ECO:0000256" key="7">
    <source>
        <dbReference type="PROSITE-ProRule" id="PRU00169"/>
    </source>
</evidence>
<dbReference type="Gene3D" id="3.40.50.2300">
    <property type="match status" value="1"/>
</dbReference>
<dbReference type="Pfam" id="PF12833">
    <property type="entry name" value="HTH_18"/>
    <property type="match status" value="1"/>
</dbReference>
<sequence length="1326" mass="150789">MKISSHSFRDSLFFVCFLTLLYACRSQHQQDDRKKKRNPLIADNISNHHINAFAEDGKGHVWIATFRGLNKFDGHQYQQYFCNDDSMGLPDNQVRDLLVDRQNRLWVACLNGVCRRTDQDNFVRIPFGGEAGNCNNLAQDSRGRIFICNSCGVMVFNAERQCFEMVIDANRVKGAFMRLVIDKNDNLWVAAESGLYGFDGDFRNIAFERLSFYSSDSNVHYLDDSGILWLCLRQGIALYNTRARRLEQLPSVLRTNIDISRSRTLCVYPYDVAGILISTGAGKTYLYHRRKDTLIAPDSPDFPVKVGRFWPTCMFRDSRDNLWMGSTDEGYIVNYRDHKLFNSNSHLHDYIGQQPVLSLATDGQRHLWVLAKHSGLVHYDIQTKKASPVNLLSLHDDSPYFLFADRQDNLWITTGKGVLKCKVNGSSVSVVREYPGGLQLDMTQDGHGDVWSVGLGNRVTRYDSGSAAFDRLTVGTALFSPAILTQSDGRVLVAGFMGDIKAICPDDMAVTDFPIDREDMKKCMRRPTFIPTDLYQDMEGLIWIGTDSNGLLRYNPRTRQLDAIDGISCSDVAAIIEDNQGNLWVSTMYGLNKYDRTVNKVTQFYVSDGIGGNQFYDRAACRLADGTLVFGGTHGITTFNPIDITTRRNLPLVFETLKVHNRQVHAYSDECIDKSMDNNPEIRLSHDQNSFSISYAAIDYSEYERVHYFYKLEGIDSYWNDAGTSHEASYANLPAGRYTFRVKVANNDREKPISENAIEIHVAPMPLNSWWAWLVYIVLAAVILRFTLRIRRRIEADKRAVRQEKMEKEQEQRVNRMNMSFFANISHEFRTPLTMIAGPIDMLGESAGLKDDDRHLLLIVRHSIQRMLRLVNQVMDFSKLDQDALKLNVRRMDVTALMNRICDIFLFNAHEKGINMQKHGLDDCLLTWVDADKLDKIVSNLLSNAMKFTPQGGQIDVTLDVDDGFVKIVVADTGKGIPSGELENIFRRFYQLDNQATGTLNWGTGIGLYYARKLAQLHHGSLTAGNRDGGHGAVFTLLLPVDDRAYTEDERKVQTEVQEKRYPIDARRPVIVDDAGDEKAQILVVDDDTDVVNYLQTLLSPHYRIIYRFDAESAFKALGEENPSLVLSDVVMPGMDGYEFCRRVKTDAQLCHIPVVLVTAKTTVEDQIEGLDTGADAYVTKPFEPKLLLALIKSQLQNRKKIHALLNRSTQTGTDVEEALAPQDRRFMKELYEVMESELSNSDIDITRVTEMMHMSRTKFYYKMKGLTGEKPAVFFRTYKLNRAAELLREGTYNISEISDMTGFSSLSYFSTAFKRQFGVTPSEYK</sequence>
<dbReference type="PROSITE" id="PS50110">
    <property type="entry name" value="RESPONSE_REGULATORY"/>
    <property type="match status" value="1"/>
</dbReference>
<evidence type="ECO:0000256" key="5">
    <source>
        <dbReference type="ARBA" id="ARBA00023125"/>
    </source>
</evidence>
<proteinExistence type="predicted"/>
<dbReference type="PANTHER" id="PTHR43547:SF2">
    <property type="entry name" value="HYBRID SIGNAL TRANSDUCTION HISTIDINE KINASE C"/>
    <property type="match status" value="1"/>
</dbReference>
<dbReference type="InterPro" id="IPR003594">
    <property type="entry name" value="HATPase_dom"/>
</dbReference>
<keyword evidence="6" id="KW-0804">Transcription</keyword>
<protein>
    <recommendedName>
        <fullName evidence="2">histidine kinase</fullName>
        <ecNumber evidence="2">2.7.13.3</ecNumber>
    </recommendedName>
</protein>
<dbReference type="SUPFAM" id="SSF46689">
    <property type="entry name" value="Homeodomain-like"/>
    <property type="match status" value="1"/>
</dbReference>
<comment type="catalytic activity">
    <reaction evidence="1">
        <text>ATP + protein L-histidine = ADP + protein N-phospho-L-histidine.</text>
        <dbReference type="EC" id="2.7.13.3"/>
    </reaction>
</comment>
<dbReference type="InterPro" id="IPR011123">
    <property type="entry name" value="Y_Y_Y"/>
</dbReference>
<dbReference type="SMART" id="SM00448">
    <property type="entry name" value="REC"/>
    <property type="match status" value="1"/>
</dbReference>
<gene>
    <name evidence="11" type="ORF">JHU38_03580</name>
</gene>
<dbReference type="SMART" id="SM00388">
    <property type="entry name" value="HisKA"/>
    <property type="match status" value="1"/>
</dbReference>
<dbReference type="PROSITE" id="PS50109">
    <property type="entry name" value="HIS_KIN"/>
    <property type="match status" value="1"/>
</dbReference>